<feature type="domain" description="WAC" evidence="3">
    <location>
        <begin position="22"/>
        <end position="146"/>
    </location>
</feature>
<keyword evidence="5" id="KW-1185">Reference proteome</keyword>
<proteinExistence type="predicted"/>
<sequence>MPLLHRKPFVRQKPPPDIDPDEEVFLCKITHEIFRSYDEFFERTILCNSLVWSLSSSSGPSSATAWSGVLSHRSGWTHVPGGGGERTQSQEQSAELSRMFLRPLLLLVRQSQSKRLPSELCEEVYGFCKERYFPGESVDVVTRGGNRVPCQVVQVLSPHCSANGLLLSPHTKVNGSVHQTEGESIVISDSDDEEAPSAQINGKRGKPLSASVFRYTVKPASSVSKFGLLDLNFTQFFPDEPPVFSPASNSSSRSPAGQEPSRTGECLAPPLTPPPEAGRTGECLAPPLTPPPGAGRTGECLAPPLTPPPEARPDRGALSQLRAMEEKLKLLQQKEDMTQQKINKKKKEKMRLKEQKRREEDSLRGEELHGLTRERERGRDRREKRER</sequence>
<dbReference type="PANTHER" id="PTHR46510:SF1">
    <property type="entry name" value="BROMODOMAIN ADJACENT TO ZINC FINGER DOMAIN PROTEIN 1A"/>
    <property type="match status" value="1"/>
</dbReference>
<keyword evidence="1" id="KW-0539">Nucleus</keyword>
<dbReference type="GO" id="GO:0000228">
    <property type="term" value="C:nuclear chromosome"/>
    <property type="evidence" value="ECO:0007669"/>
    <property type="project" value="TreeGrafter"/>
</dbReference>
<dbReference type="GO" id="GO:0031445">
    <property type="term" value="P:regulation of heterochromatin formation"/>
    <property type="evidence" value="ECO:0007669"/>
    <property type="project" value="TreeGrafter"/>
</dbReference>
<reference evidence="5" key="1">
    <citation type="submission" date="2024-04" db="EMBL/GenBank/DDBJ databases">
        <title>Salinicola lusitanus LLJ914,a marine bacterium isolated from the Okinawa Trough.</title>
        <authorList>
            <person name="Li J."/>
        </authorList>
    </citation>
    <scope>NUCLEOTIDE SEQUENCE [LARGE SCALE GENOMIC DNA]</scope>
</reference>
<comment type="subcellular location">
    <subcellularLocation>
        <location evidence="1">Nucleus</location>
    </subcellularLocation>
</comment>
<feature type="compositionally biased region" description="Low complexity" evidence="2">
    <location>
        <begin position="245"/>
        <end position="255"/>
    </location>
</feature>
<comment type="caution">
    <text evidence="4">The sequence shown here is derived from an EMBL/GenBank/DDBJ whole genome shotgun (WGS) entry which is preliminary data.</text>
</comment>
<evidence type="ECO:0000256" key="2">
    <source>
        <dbReference type="SAM" id="MobiDB-lite"/>
    </source>
</evidence>
<dbReference type="GO" id="GO:0006355">
    <property type="term" value="P:regulation of DNA-templated transcription"/>
    <property type="evidence" value="ECO:0007669"/>
    <property type="project" value="TreeGrafter"/>
</dbReference>
<organism evidence="4 5">
    <name type="scientific">Mugilogobius chulae</name>
    <name type="common">yellowstripe goby</name>
    <dbReference type="NCBI Taxonomy" id="88201"/>
    <lineage>
        <taxon>Eukaryota</taxon>
        <taxon>Metazoa</taxon>
        <taxon>Chordata</taxon>
        <taxon>Craniata</taxon>
        <taxon>Vertebrata</taxon>
        <taxon>Euteleostomi</taxon>
        <taxon>Actinopterygii</taxon>
        <taxon>Neopterygii</taxon>
        <taxon>Teleostei</taxon>
        <taxon>Neoteleostei</taxon>
        <taxon>Acanthomorphata</taxon>
        <taxon>Gobiaria</taxon>
        <taxon>Gobiiformes</taxon>
        <taxon>Gobioidei</taxon>
        <taxon>Gobiidae</taxon>
        <taxon>Gobionellinae</taxon>
        <taxon>Mugilogobius</taxon>
    </lineage>
</organism>
<dbReference type="Pfam" id="PF10537">
    <property type="entry name" value="WAC_Acf1_DNA_bd"/>
    <property type="match status" value="1"/>
</dbReference>
<dbReference type="GO" id="GO:0008623">
    <property type="term" value="C:CHRAC"/>
    <property type="evidence" value="ECO:0007669"/>
    <property type="project" value="TreeGrafter"/>
</dbReference>
<dbReference type="PANTHER" id="PTHR46510">
    <property type="entry name" value="BROMODOMAIN ADJACENT TO ZINC FINGER DOMAIN PROTEIN 1A"/>
    <property type="match status" value="1"/>
</dbReference>
<protein>
    <recommendedName>
        <fullName evidence="3">WAC domain-containing protein</fullName>
    </recommendedName>
</protein>
<dbReference type="EMBL" id="JBBPFD010000041">
    <property type="protein sequence ID" value="KAK7880880.1"/>
    <property type="molecule type" value="Genomic_DNA"/>
</dbReference>
<feature type="region of interest" description="Disordered" evidence="2">
    <location>
        <begin position="330"/>
        <end position="387"/>
    </location>
</feature>
<evidence type="ECO:0000259" key="3">
    <source>
        <dbReference type="PROSITE" id="PS51136"/>
    </source>
</evidence>
<dbReference type="AlphaFoldDB" id="A0AAW0MNZ3"/>
<feature type="compositionally biased region" description="Basic and acidic residues" evidence="2">
    <location>
        <begin position="351"/>
        <end position="387"/>
    </location>
</feature>
<evidence type="ECO:0000313" key="4">
    <source>
        <dbReference type="EMBL" id="KAK7880880.1"/>
    </source>
</evidence>
<dbReference type="GO" id="GO:0045740">
    <property type="term" value="P:positive regulation of DNA replication"/>
    <property type="evidence" value="ECO:0007669"/>
    <property type="project" value="TreeGrafter"/>
</dbReference>
<evidence type="ECO:0000256" key="1">
    <source>
        <dbReference type="PROSITE-ProRule" id="PRU00475"/>
    </source>
</evidence>
<dbReference type="InterPro" id="IPR013136">
    <property type="entry name" value="WSTF_Acf1_Cbp146"/>
</dbReference>
<dbReference type="PROSITE" id="PS51136">
    <property type="entry name" value="WAC"/>
    <property type="match status" value="1"/>
</dbReference>
<gene>
    <name evidence="4" type="ORF">WMY93_032476</name>
</gene>
<evidence type="ECO:0000313" key="5">
    <source>
        <dbReference type="Proteomes" id="UP001460270"/>
    </source>
</evidence>
<dbReference type="GO" id="GO:0006338">
    <property type="term" value="P:chromatin remodeling"/>
    <property type="evidence" value="ECO:0007669"/>
    <property type="project" value="InterPro"/>
</dbReference>
<dbReference type="Proteomes" id="UP001460270">
    <property type="component" value="Unassembled WGS sequence"/>
</dbReference>
<feature type="region of interest" description="Disordered" evidence="2">
    <location>
        <begin position="244"/>
        <end position="318"/>
    </location>
</feature>
<accession>A0AAW0MNZ3</accession>
<dbReference type="InterPro" id="IPR047171">
    <property type="entry name" value="BAZ1A"/>
</dbReference>
<name>A0AAW0MNZ3_9GOBI</name>
<dbReference type="GO" id="GO:0003677">
    <property type="term" value="F:DNA binding"/>
    <property type="evidence" value="ECO:0007669"/>
    <property type="project" value="TreeGrafter"/>
</dbReference>